<name>A0A176VHB2_MARPO</name>
<proteinExistence type="predicted"/>
<dbReference type="EMBL" id="LVLJ01003789">
    <property type="protein sequence ID" value="OAE19721.1"/>
    <property type="molecule type" value="Genomic_DNA"/>
</dbReference>
<dbReference type="Proteomes" id="UP000077202">
    <property type="component" value="Unassembled WGS sequence"/>
</dbReference>
<sequence>MGLLTREEAKRLPREREVLTAESSEGTEDDTSIPSQTTAQGPIQMDVVRRREKPERRLAKRRKVVSDDEGDLVLEYKDSSVEKTVAPIMYAPEVAVGESTQPVEAGGSLSVLIEVPADTSAKPLKEGTNIVSLNSLSSERTRSARSEETLQRKTNDELVKELTLSEEILEQVVAQIGGTVTEAADVTLPSTPVEDVRPEEMKETSSEEVKTLEVTFPDFLQDSVVPLLKYLDGKRVKYDVYKEVGFYVELIRNRTQLKRAAVKREWDSATKLARERAASLETECAAVKVTL</sequence>
<dbReference type="AlphaFoldDB" id="A0A176VHB2"/>
<feature type="region of interest" description="Disordered" evidence="1">
    <location>
        <begin position="1"/>
        <end position="63"/>
    </location>
</feature>
<gene>
    <name evidence="2" type="ORF">AXG93_411s1270</name>
</gene>
<keyword evidence="3" id="KW-1185">Reference proteome</keyword>
<feature type="compositionally biased region" description="Basic and acidic residues" evidence="1">
    <location>
        <begin position="1"/>
        <end position="19"/>
    </location>
</feature>
<feature type="compositionally biased region" description="Polar residues" evidence="1">
    <location>
        <begin position="32"/>
        <end position="41"/>
    </location>
</feature>
<protein>
    <submittedName>
        <fullName evidence="2">Uncharacterized protein</fullName>
    </submittedName>
</protein>
<evidence type="ECO:0000313" key="3">
    <source>
        <dbReference type="Proteomes" id="UP000077202"/>
    </source>
</evidence>
<evidence type="ECO:0000313" key="2">
    <source>
        <dbReference type="EMBL" id="OAE19721.1"/>
    </source>
</evidence>
<comment type="caution">
    <text evidence="2">The sequence shown here is derived from an EMBL/GenBank/DDBJ whole genome shotgun (WGS) entry which is preliminary data.</text>
</comment>
<reference evidence="2" key="1">
    <citation type="submission" date="2016-03" db="EMBL/GenBank/DDBJ databases">
        <title>Mechanisms controlling the formation of the plant cell surface in tip-growing cells are functionally conserved among land plants.</title>
        <authorList>
            <person name="Honkanen S."/>
            <person name="Jones V.A."/>
            <person name="Morieri G."/>
            <person name="Champion C."/>
            <person name="Hetherington A.J."/>
            <person name="Kelly S."/>
            <person name="Saint-Marcoux D."/>
            <person name="Proust H."/>
            <person name="Prescott H."/>
            <person name="Dolan L."/>
        </authorList>
    </citation>
    <scope>NUCLEOTIDE SEQUENCE [LARGE SCALE GENOMIC DNA]</scope>
    <source>
        <tissue evidence="2">Whole gametophyte</tissue>
    </source>
</reference>
<evidence type="ECO:0000256" key="1">
    <source>
        <dbReference type="SAM" id="MobiDB-lite"/>
    </source>
</evidence>
<accession>A0A176VHB2</accession>
<feature type="compositionally biased region" description="Basic and acidic residues" evidence="1">
    <location>
        <begin position="47"/>
        <end position="57"/>
    </location>
</feature>
<organism evidence="2 3">
    <name type="scientific">Marchantia polymorpha subsp. ruderalis</name>
    <dbReference type="NCBI Taxonomy" id="1480154"/>
    <lineage>
        <taxon>Eukaryota</taxon>
        <taxon>Viridiplantae</taxon>
        <taxon>Streptophyta</taxon>
        <taxon>Embryophyta</taxon>
        <taxon>Marchantiophyta</taxon>
        <taxon>Marchantiopsida</taxon>
        <taxon>Marchantiidae</taxon>
        <taxon>Marchantiales</taxon>
        <taxon>Marchantiaceae</taxon>
        <taxon>Marchantia</taxon>
    </lineage>
</organism>